<dbReference type="EMBL" id="NWBU01000010">
    <property type="protein sequence ID" value="PTQ10142.1"/>
    <property type="molecule type" value="Genomic_DNA"/>
</dbReference>
<sequence length="142" mass="15708">MRWLDKFRQMLVGKPDLLDDTELVYIYLPGSFEPIERGHRFEDPIDAELRLVGLGYISGGGSLLSAKKPDGAREIESCGIDVDTIDVQAARTLLRLHLPTLGCPSGTQLHYCEAGKALQDEFDGLVWVVGKPRQMTHPGFGI</sequence>
<reference evidence="1 2" key="1">
    <citation type="submission" date="2017-09" db="EMBL/GenBank/DDBJ databases">
        <title>Sphingomonas panjinensis sp.nov., isolated from oil-contaminated soil.</title>
        <authorList>
            <person name="Wang L."/>
            <person name="Chen L."/>
        </authorList>
    </citation>
    <scope>NUCLEOTIDE SEQUENCE [LARGE SCALE GENOMIC DNA]</scope>
    <source>
        <strain evidence="1 2">FW-11</strain>
    </source>
</reference>
<keyword evidence="2" id="KW-1185">Reference proteome</keyword>
<evidence type="ECO:0000313" key="2">
    <source>
        <dbReference type="Proteomes" id="UP000244162"/>
    </source>
</evidence>
<comment type="caution">
    <text evidence="1">The sequence shown here is derived from an EMBL/GenBank/DDBJ whole genome shotgun (WGS) entry which is preliminary data.</text>
</comment>
<accession>A0A2T5FWJ5</accession>
<evidence type="ECO:0000313" key="1">
    <source>
        <dbReference type="EMBL" id="PTQ10142.1"/>
    </source>
</evidence>
<dbReference type="AlphaFoldDB" id="A0A2T5FWJ5"/>
<organism evidence="1 2">
    <name type="scientific">Sphingomonas oleivorans</name>
    <dbReference type="NCBI Taxonomy" id="1735121"/>
    <lineage>
        <taxon>Bacteria</taxon>
        <taxon>Pseudomonadati</taxon>
        <taxon>Pseudomonadota</taxon>
        <taxon>Alphaproteobacteria</taxon>
        <taxon>Sphingomonadales</taxon>
        <taxon>Sphingomonadaceae</taxon>
        <taxon>Sphingomonas</taxon>
    </lineage>
</organism>
<dbReference type="Proteomes" id="UP000244162">
    <property type="component" value="Unassembled WGS sequence"/>
</dbReference>
<name>A0A2T5FWJ5_9SPHN</name>
<proteinExistence type="predicted"/>
<dbReference type="RefSeq" id="WP_107968490.1">
    <property type="nucleotide sequence ID" value="NZ_NWBU01000010.1"/>
</dbReference>
<gene>
    <name evidence="1" type="ORF">CLG96_13525</name>
</gene>
<dbReference type="OrthoDB" id="7559122at2"/>
<protein>
    <submittedName>
        <fullName evidence="1">Uncharacterized protein</fullName>
    </submittedName>
</protein>